<dbReference type="Gene3D" id="1.10.3450.20">
    <property type="match status" value="1"/>
</dbReference>
<evidence type="ECO:0000256" key="6">
    <source>
        <dbReference type="ARBA" id="ARBA00023242"/>
    </source>
</evidence>
<dbReference type="GO" id="GO:0031080">
    <property type="term" value="C:nuclear pore outer ring"/>
    <property type="evidence" value="ECO:0007669"/>
    <property type="project" value="TreeGrafter"/>
</dbReference>
<evidence type="ECO:0000256" key="2">
    <source>
        <dbReference type="ARBA" id="ARBA00022816"/>
    </source>
</evidence>
<dbReference type="GO" id="GO:0017056">
    <property type="term" value="F:structural constituent of nuclear pore"/>
    <property type="evidence" value="ECO:0007669"/>
    <property type="project" value="UniProtKB-UniRule"/>
</dbReference>
<evidence type="ECO:0000256" key="1">
    <source>
        <dbReference type="ARBA" id="ARBA00022448"/>
    </source>
</evidence>
<keyword evidence="4 7" id="KW-0811">Translocation</keyword>
<dbReference type="AlphaFoldDB" id="A0AAD6NJY3"/>
<keyword evidence="3" id="KW-0653">Protein transport</keyword>
<dbReference type="Gene3D" id="1.20.190.50">
    <property type="match status" value="1"/>
</dbReference>
<keyword evidence="7" id="KW-0472">Membrane</keyword>
<dbReference type="Proteomes" id="UP001221413">
    <property type="component" value="Unassembled WGS sequence"/>
</dbReference>
<comment type="subunit">
    <text evidence="7">Part of the nuclear pore complex (NPC).</text>
</comment>
<evidence type="ECO:0000313" key="8">
    <source>
        <dbReference type="EMBL" id="KAJ6259523.1"/>
    </source>
</evidence>
<dbReference type="PANTHER" id="PTHR13003">
    <property type="entry name" value="NUP107-RELATED"/>
    <property type="match status" value="1"/>
</dbReference>
<comment type="caution">
    <text evidence="8">The sequence shown here is derived from an EMBL/GenBank/DDBJ whole genome shotgun (WGS) entry which is preliminary data.</text>
</comment>
<dbReference type="Pfam" id="PF04121">
    <property type="entry name" value="Nup84_Nup100"/>
    <property type="match status" value="1"/>
</dbReference>
<dbReference type="GO" id="GO:0006406">
    <property type="term" value="P:mRNA export from nucleus"/>
    <property type="evidence" value="ECO:0007669"/>
    <property type="project" value="TreeGrafter"/>
</dbReference>
<evidence type="ECO:0000256" key="4">
    <source>
        <dbReference type="ARBA" id="ARBA00023010"/>
    </source>
</evidence>
<comment type="subcellular location">
    <subcellularLocation>
        <location evidence="7">Nucleus</location>
        <location evidence="7">Nuclear pore complex</location>
    </subcellularLocation>
    <subcellularLocation>
        <location evidence="7">Nucleus membrane</location>
    </subcellularLocation>
</comment>
<dbReference type="GO" id="GO:0031965">
    <property type="term" value="C:nuclear membrane"/>
    <property type="evidence" value="ECO:0007669"/>
    <property type="project" value="UniProtKB-SubCell"/>
</dbReference>
<accession>A0AAD6NJY3</accession>
<reference evidence="8" key="1">
    <citation type="submission" date="2023-01" db="EMBL/GenBank/DDBJ databases">
        <title>The chitinases involved in constricting ring structure development in the nematode-trapping fungus Drechslerella dactyloides.</title>
        <authorList>
            <person name="Wang R."/>
            <person name="Zhang L."/>
            <person name="Tang P."/>
            <person name="Li S."/>
            <person name="Liang L."/>
        </authorList>
    </citation>
    <scope>NUCLEOTIDE SEQUENCE</scope>
    <source>
        <strain evidence="8">YMF1.00031</strain>
    </source>
</reference>
<proteinExistence type="inferred from homology"/>
<keyword evidence="9" id="KW-1185">Reference proteome</keyword>
<keyword evidence="1 7" id="KW-0813">Transport</keyword>
<dbReference type="GO" id="GO:0006606">
    <property type="term" value="P:protein import into nucleus"/>
    <property type="evidence" value="ECO:0007669"/>
    <property type="project" value="TreeGrafter"/>
</dbReference>
<dbReference type="PANTHER" id="PTHR13003:SF2">
    <property type="entry name" value="NUCLEAR PORE COMPLEX PROTEIN NUP107"/>
    <property type="match status" value="1"/>
</dbReference>
<evidence type="ECO:0000313" key="9">
    <source>
        <dbReference type="Proteomes" id="UP001221413"/>
    </source>
</evidence>
<keyword evidence="6 7" id="KW-0539">Nucleus</keyword>
<evidence type="ECO:0000256" key="3">
    <source>
        <dbReference type="ARBA" id="ARBA00022927"/>
    </source>
</evidence>
<keyword evidence="2" id="KW-0509">mRNA transport</keyword>
<evidence type="ECO:0000256" key="5">
    <source>
        <dbReference type="ARBA" id="ARBA00023132"/>
    </source>
</evidence>
<sequence>MSPALFSPTKFSPKKGKFVSRLTGRNQQYSRENSMLMSDDDLDQRESIAGSDIFSQDGSRIIVPYGGEGSMYGSMYLPEDDIEEEDVAIDDEQLGPEVDSFARHVDICRRNPGEDADEAAIELINGFHKDTFDHYQDALRRKNTYLGEDNDFIMEVLAETDFYKMEGETWDLVSRLVPSRSVDPAAGAPSREIADYESNEILRRQLLKESAVFRELNIIRDWLRSIAPTPTIPNENTEDEEAMASGHMYTLNALKTFKQENMDPLEFTRKGPGARFEYPERGIPAPDDQSRLINTEMDPDGPLRQERSVAVGDNYYDSTFYRVLWAYIRKGDFKRAAEWCRKCDQAWRAPVMLGGRDGMDWIIDEEIAEDGMYDASPEQGPSGNRRRQLWRRACYALAKRSSKDPGDLWEKATYGLLAGDIDTAASACNDWHDHIYAQVNALIEAHYERFLLQNGRIPSQLLSIPIPDAVATLGNRNVMAKIVDNLSRPEDLRFADSMQKTALRAVQGAVISNRIPKLVNIFADQLRQFRQDPGYEPEKDTNTPVDCTDWKLLRVITHVVIVLQQLGQWPETGPDADAAQEVIAGYIRMLAAAEKYKIIPLYAARLTRDRCVEVMGEVLLHVINENTRDDMVRSFRSYGLDVRATLRRTMENAFIQTEPFYKYDELPIQVLSEFSLPWQDRRKVQPEDEKLVRTAEWMLMVDEMKDDLLQAGVMMFKRFYLTGRLDAARTLVERIPSQHLVPGDLDDNDDLSEEAKTTASVYIEYELLIDGLEALDSWSKLLAACTAAKREGGLAGVRRGKFKDELQASYDAAQAKLGLLVNSWLVQCNNHADAEQVKHIRNTYVPDITMALHGVHLAAGHHLNKSHYARCLDLAVLVAKPSSGVAETFVATGRMAKYVDELANVSLMCLQAAKGVTLEPVLVKPGQEATVAIWNVKAAPKPSDGDESMQA</sequence>
<dbReference type="EMBL" id="JAQGDS010000006">
    <property type="protein sequence ID" value="KAJ6259523.1"/>
    <property type="molecule type" value="Genomic_DNA"/>
</dbReference>
<keyword evidence="5 7" id="KW-0906">Nuclear pore complex</keyword>
<dbReference type="GO" id="GO:0000973">
    <property type="term" value="P:post-transcriptional tethering of RNA polymerase II gene DNA at nuclear periphery"/>
    <property type="evidence" value="ECO:0007669"/>
    <property type="project" value="TreeGrafter"/>
</dbReference>
<protein>
    <recommendedName>
        <fullName evidence="7">Nuclear pore complex protein</fullName>
    </recommendedName>
</protein>
<comment type="similarity">
    <text evidence="7">Belongs to the nucleoporin Nup84/Nup107 family.</text>
</comment>
<gene>
    <name evidence="8" type="ORF">Dda_5160</name>
</gene>
<evidence type="ECO:0000256" key="7">
    <source>
        <dbReference type="RuleBase" id="RU365072"/>
    </source>
</evidence>
<comment type="function">
    <text evidence="7">Functions as a component of the nuclear pore complex (NPC).</text>
</comment>
<dbReference type="InterPro" id="IPR007252">
    <property type="entry name" value="Nup84/Nup107"/>
</dbReference>
<name>A0AAD6NJY3_DREDA</name>
<organism evidence="8 9">
    <name type="scientific">Drechslerella dactyloides</name>
    <name type="common">Nematode-trapping fungus</name>
    <name type="synonym">Arthrobotrys dactyloides</name>
    <dbReference type="NCBI Taxonomy" id="74499"/>
    <lineage>
        <taxon>Eukaryota</taxon>
        <taxon>Fungi</taxon>
        <taxon>Dikarya</taxon>
        <taxon>Ascomycota</taxon>
        <taxon>Pezizomycotina</taxon>
        <taxon>Orbiliomycetes</taxon>
        <taxon>Orbiliales</taxon>
        <taxon>Orbiliaceae</taxon>
        <taxon>Drechslerella</taxon>
    </lineage>
</organism>